<keyword evidence="8 12" id="KW-0234">DNA repair</keyword>
<dbReference type="EMBL" id="BTGC01000003">
    <property type="protein sequence ID" value="GMM50727.1"/>
    <property type="molecule type" value="Genomic_DNA"/>
</dbReference>
<dbReference type="EC" id="3.2.2.-" evidence="12"/>
<dbReference type="SMART" id="SM00478">
    <property type="entry name" value="ENDO3c"/>
    <property type="match status" value="1"/>
</dbReference>
<evidence type="ECO:0000256" key="7">
    <source>
        <dbReference type="ARBA" id="ARBA00023014"/>
    </source>
</evidence>
<organism evidence="15 16">
    <name type="scientific">Starmerella bacillaris</name>
    <name type="common">Yeast</name>
    <name type="synonym">Candida zemplinina</name>
    <dbReference type="NCBI Taxonomy" id="1247836"/>
    <lineage>
        <taxon>Eukaryota</taxon>
        <taxon>Fungi</taxon>
        <taxon>Dikarya</taxon>
        <taxon>Ascomycota</taxon>
        <taxon>Saccharomycotina</taxon>
        <taxon>Dipodascomycetes</taxon>
        <taxon>Dipodascales</taxon>
        <taxon>Trichomonascaceae</taxon>
        <taxon>Starmerella</taxon>
    </lineage>
</organism>
<keyword evidence="3" id="KW-0479">Metal-binding</keyword>
<evidence type="ECO:0000256" key="2">
    <source>
        <dbReference type="ARBA" id="ARBA00022485"/>
    </source>
</evidence>
<keyword evidence="4 12" id="KW-0227">DNA damage</keyword>
<dbReference type="Gene3D" id="1.10.1670.10">
    <property type="entry name" value="Helix-hairpin-Helix base-excision DNA repair enzymes (C-terminal)"/>
    <property type="match status" value="1"/>
</dbReference>
<dbReference type="GO" id="GO:0005634">
    <property type="term" value="C:nucleus"/>
    <property type="evidence" value="ECO:0007669"/>
    <property type="project" value="UniProtKB-SubCell"/>
</dbReference>
<dbReference type="HAMAP" id="MF_03183">
    <property type="entry name" value="Endonuclease_III_Nth"/>
    <property type="match status" value="1"/>
</dbReference>
<evidence type="ECO:0000313" key="16">
    <source>
        <dbReference type="Proteomes" id="UP001362899"/>
    </source>
</evidence>
<evidence type="ECO:0000313" key="15">
    <source>
        <dbReference type="EMBL" id="GMM50727.1"/>
    </source>
</evidence>
<comment type="function">
    <text evidence="12">Bifunctional DNA N-glycosylase with associated apurinic/apyrimidinic (AP) lyase function that catalyzes the first step in base excision repair (BER), the primary repair pathway for the repair of oxidative DNA damage. The DNA N-glycosylase activity releases the damaged DNA base from DNA by cleaving the N-glycosidic bond, leaving an AP site. The AP lyase activity cleaves the phosphodiester bond 3' to the AP site by a beta-elimination. Primarily recognizes and repairs oxidative base damage of pyrimidines.</text>
</comment>
<evidence type="ECO:0000256" key="9">
    <source>
        <dbReference type="ARBA" id="ARBA00023239"/>
    </source>
</evidence>
<comment type="subcellular location">
    <subcellularLocation>
        <location evidence="12">Nucleus</location>
    </subcellularLocation>
    <subcellularLocation>
        <location evidence="12">Mitochondrion</location>
    </subcellularLocation>
</comment>
<keyword evidence="16" id="KW-1185">Reference proteome</keyword>
<comment type="caution">
    <text evidence="15">The sequence shown here is derived from an EMBL/GenBank/DDBJ whole genome shotgun (WGS) entry which is preliminary data.</text>
</comment>
<dbReference type="GO" id="GO:0046872">
    <property type="term" value="F:metal ion binding"/>
    <property type="evidence" value="ECO:0007669"/>
    <property type="project" value="UniProtKB-KW"/>
</dbReference>
<reference evidence="15 16" key="1">
    <citation type="journal article" date="2023" name="Elife">
        <title>Identification of key yeast species and microbe-microbe interactions impacting larval growth of Drosophila in the wild.</title>
        <authorList>
            <person name="Mure A."/>
            <person name="Sugiura Y."/>
            <person name="Maeda R."/>
            <person name="Honda K."/>
            <person name="Sakurai N."/>
            <person name="Takahashi Y."/>
            <person name="Watada M."/>
            <person name="Katoh T."/>
            <person name="Gotoh A."/>
            <person name="Gotoh Y."/>
            <person name="Taniguchi I."/>
            <person name="Nakamura K."/>
            <person name="Hayashi T."/>
            <person name="Katayama T."/>
            <person name="Uemura T."/>
            <person name="Hattori Y."/>
        </authorList>
    </citation>
    <scope>NUCLEOTIDE SEQUENCE [LARGE SCALE GENOMIC DNA]</scope>
    <source>
        <strain evidence="15 16">SB-73</strain>
    </source>
</reference>
<gene>
    <name evidence="12" type="primary">NTG1</name>
    <name evidence="15" type="ORF">DASB73_016850</name>
</gene>
<evidence type="ECO:0000256" key="13">
    <source>
        <dbReference type="SAM" id="MobiDB-lite"/>
    </source>
</evidence>
<dbReference type="GO" id="GO:0006289">
    <property type="term" value="P:nucleotide-excision repair"/>
    <property type="evidence" value="ECO:0007669"/>
    <property type="project" value="TreeGrafter"/>
</dbReference>
<comment type="catalytic activity">
    <reaction evidence="11 12">
        <text>2'-deoxyribonucleotide-(2'-deoxyribose 5'-phosphate)-2'-deoxyribonucleotide-DNA = a 3'-end 2'-deoxyribonucleotide-(2,3-dehydro-2,3-deoxyribose 5'-phosphate)-DNA + a 5'-end 5'-phospho-2'-deoxyribonucleoside-DNA + H(+)</text>
        <dbReference type="Rhea" id="RHEA:66592"/>
        <dbReference type="Rhea" id="RHEA-COMP:13180"/>
        <dbReference type="Rhea" id="RHEA-COMP:16897"/>
        <dbReference type="Rhea" id="RHEA-COMP:17067"/>
        <dbReference type="ChEBI" id="CHEBI:15378"/>
        <dbReference type="ChEBI" id="CHEBI:136412"/>
        <dbReference type="ChEBI" id="CHEBI:157695"/>
        <dbReference type="ChEBI" id="CHEBI:167181"/>
        <dbReference type="EC" id="4.2.99.18"/>
    </reaction>
</comment>
<evidence type="ECO:0000256" key="5">
    <source>
        <dbReference type="ARBA" id="ARBA00022801"/>
    </source>
</evidence>
<evidence type="ECO:0000256" key="1">
    <source>
        <dbReference type="ARBA" id="ARBA00008343"/>
    </source>
</evidence>
<dbReference type="InterPro" id="IPR003265">
    <property type="entry name" value="HhH-GPD_domain"/>
</dbReference>
<proteinExistence type="inferred from homology"/>
<dbReference type="GO" id="GO:0051539">
    <property type="term" value="F:4 iron, 4 sulfur cluster binding"/>
    <property type="evidence" value="ECO:0007669"/>
    <property type="project" value="UniProtKB-KW"/>
</dbReference>
<evidence type="ECO:0000256" key="8">
    <source>
        <dbReference type="ARBA" id="ARBA00023204"/>
    </source>
</evidence>
<evidence type="ECO:0000256" key="6">
    <source>
        <dbReference type="ARBA" id="ARBA00023004"/>
    </source>
</evidence>
<dbReference type="GO" id="GO:0006285">
    <property type="term" value="P:base-excision repair, AP site formation"/>
    <property type="evidence" value="ECO:0007669"/>
    <property type="project" value="UniProtKB-UniRule"/>
</dbReference>
<sequence length="393" mass="44507">METSKLVPKRRIRACRLRNNGNIYNETSFEQDEDNEEVRSKPMPKSGSSTLPPAKKVKQEEKNNRKKNGTRIAEANIANDIKIEDLNTLDMLTNNDNNNNVLSNSIEDKLSFESSNDNFKKETIEESQENVLVKLEPKLELALNAIDSPEYKDPNITDIEDMGPPNWMYFLEKVREMRALHVAPVDSVGCAQLGQSSNSSDPKDIRFNHLVALMLSAQTRDEITAGAISRLRKLPNDLNVESIISSDEETIAKTIYPVGFFRRKAKFIKLTAEILKNQYNSDIPRSIEDITSLPGVGPKMGYLLLQTAWNDVQGIGVDVHVHRLSTLWKWVPPNGTPEKTRKNLESWLPRELWADINPLLVGFGQTWCPPRPSKKACEKCLLRKQCPASLAKR</sequence>
<dbReference type="Pfam" id="PF00730">
    <property type="entry name" value="HhH-GPD"/>
    <property type="match status" value="1"/>
</dbReference>
<dbReference type="InterPro" id="IPR011257">
    <property type="entry name" value="DNA_glycosylase"/>
</dbReference>
<keyword evidence="6" id="KW-0408">Iron</keyword>
<dbReference type="SUPFAM" id="SSF48150">
    <property type="entry name" value="DNA-glycosylase"/>
    <property type="match status" value="1"/>
</dbReference>
<evidence type="ECO:0000256" key="3">
    <source>
        <dbReference type="ARBA" id="ARBA00022723"/>
    </source>
</evidence>
<dbReference type="InterPro" id="IPR000445">
    <property type="entry name" value="HhH_motif"/>
</dbReference>
<keyword evidence="9 12" id="KW-0456">Lyase</keyword>
<comment type="caution">
    <text evidence="12">Lacks conserved residue(s) required for the propagation of feature annotation.</text>
</comment>
<keyword evidence="5 12" id="KW-0378">Hydrolase</keyword>
<evidence type="ECO:0000259" key="14">
    <source>
        <dbReference type="SMART" id="SM00478"/>
    </source>
</evidence>
<name>A0AAV5RI04_STABA</name>
<dbReference type="Gene3D" id="1.10.340.30">
    <property type="entry name" value="Hypothetical protein, domain 2"/>
    <property type="match status" value="1"/>
</dbReference>
<accession>A0AAV5RI04</accession>
<dbReference type="EC" id="4.2.99.18" evidence="12"/>
<dbReference type="GO" id="GO:0140078">
    <property type="term" value="F:class I DNA-(apurinic or apyrimidinic site) endonuclease activity"/>
    <property type="evidence" value="ECO:0007669"/>
    <property type="project" value="UniProtKB-EC"/>
</dbReference>
<keyword evidence="7" id="KW-0411">Iron-sulfur</keyword>
<evidence type="ECO:0000256" key="12">
    <source>
        <dbReference type="HAMAP-Rule" id="MF_03183"/>
    </source>
</evidence>
<dbReference type="GO" id="GO:0003677">
    <property type="term" value="F:DNA binding"/>
    <property type="evidence" value="ECO:0007669"/>
    <property type="project" value="UniProtKB-UniRule"/>
</dbReference>
<dbReference type="PANTHER" id="PTHR43286">
    <property type="entry name" value="ENDONUCLEASE III-LIKE PROTEIN 1"/>
    <property type="match status" value="1"/>
</dbReference>
<dbReference type="Pfam" id="PF00633">
    <property type="entry name" value="HHH"/>
    <property type="match status" value="1"/>
</dbReference>
<evidence type="ECO:0000256" key="11">
    <source>
        <dbReference type="ARBA" id="ARBA00044632"/>
    </source>
</evidence>
<dbReference type="InterPro" id="IPR004036">
    <property type="entry name" value="Endonuclease-III-like_CS2"/>
</dbReference>
<keyword evidence="10 12" id="KW-0326">Glycosidase</keyword>
<keyword evidence="2" id="KW-0004">4Fe-4S</keyword>
<dbReference type="PROSITE" id="PS01155">
    <property type="entry name" value="ENDONUCLEASE_III_2"/>
    <property type="match status" value="1"/>
</dbReference>
<dbReference type="CDD" id="cd00056">
    <property type="entry name" value="ENDO3c"/>
    <property type="match status" value="1"/>
</dbReference>
<dbReference type="PANTHER" id="PTHR43286:SF1">
    <property type="entry name" value="ENDONUCLEASE III-LIKE PROTEIN 1"/>
    <property type="match status" value="1"/>
</dbReference>
<dbReference type="InterPro" id="IPR030841">
    <property type="entry name" value="NTH1"/>
</dbReference>
<comment type="similarity">
    <text evidence="1 12">Belongs to the Nth/MutY family.</text>
</comment>
<dbReference type="GO" id="GO:0005739">
    <property type="term" value="C:mitochondrion"/>
    <property type="evidence" value="ECO:0007669"/>
    <property type="project" value="UniProtKB-SubCell"/>
</dbReference>
<evidence type="ECO:0000256" key="4">
    <source>
        <dbReference type="ARBA" id="ARBA00022763"/>
    </source>
</evidence>
<feature type="region of interest" description="Disordered" evidence="13">
    <location>
        <begin position="26"/>
        <end position="70"/>
    </location>
</feature>
<feature type="domain" description="HhH-GPD" evidence="14">
    <location>
        <begin position="215"/>
        <end position="366"/>
    </location>
</feature>
<dbReference type="AlphaFoldDB" id="A0AAV5RI04"/>
<dbReference type="GO" id="GO:0000703">
    <property type="term" value="F:oxidized pyrimidine nucleobase lesion DNA N-glycosylase activity"/>
    <property type="evidence" value="ECO:0007669"/>
    <property type="project" value="UniProtKB-UniRule"/>
</dbReference>
<keyword evidence="12" id="KW-0496">Mitochondrion</keyword>
<dbReference type="FunFam" id="1.10.340.30:FF:000005">
    <property type="entry name" value="Endonuclease III-like protein 1"/>
    <property type="match status" value="1"/>
</dbReference>
<dbReference type="Proteomes" id="UP001362899">
    <property type="component" value="Unassembled WGS sequence"/>
</dbReference>
<evidence type="ECO:0000256" key="10">
    <source>
        <dbReference type="ARBA" id="ARBA00023295"/>
    </source>
</evidence>
<dbReference type="InterPro" id="IPR023170">
    <property type="entry name" value="HhH_base_excis_C"/>
</dbReference>
<keyword evidence="12" id="KW-0539">Nucleus</keyword>
<protein>
    <recommendedName>
        <fullName evidence="12">Endonuclease III homolog</fullName>
        <ecNumber evidence="12">3.2.2.-</ecNumber>
        <ecNumber evidence="12">4.2.99.18</ecNumber>
    </recommendedName>
    <alternativeName>
        <fullName evidence="12">Bifunctional DNA N-glycosylase/DNA-(apurinic or apyrimidinic site) lyase</fullName>
        <shortName evidence="12">DNA glycosylase/AP lyase</shortName>
    </alternativeName>
</protein>